<evidence type="ECO:0000313" key="4">
    <source>
        <dbReference type="Proteomes" id="UP000253922"/>
    </source>
</evidence>
<feature type="transmembrane region" description="Helical" evidence="2">
    <location>
        <begin position="87"/>
        <end position="107"/>
    </location>
</feature>
<dbReference type="Gene3D" id="1.10.10.1320">
    <property type="entry name" value="Anti-sigma factor, zinc-finger domain"/>
    <property type="match status" value="1"/>
</dbReference>
<proteinExistence type="predicted"/>
<evidence type="ECO:0000313" key="3">
    <source>
        <dbReference type="EMBL" id="GAP08552.1"/>
    </source>
</evidence>
<keyword evidence="2" id="KW-1133">Transmembrane helix</keyword>
<organism evidence="3 4">
    <name type="scientific">Anaerolinea thermolimosa</name>
    <dbReference type="NCBI Taxonomy" id="229919"/>
    <lineage>
        <taxon>Bacteria</taxon>
        <taxon>Bacillati</taxon>
        <taxon>Chloroflexota</taxon>
        <taxon>Anaerolineae</taxon>
        <taxon>Anaerolineales</taxon>
        <taxon>Anaerolineaceae</taxon>
        <taxon>Anaerolinea</taxon>
    </lineage>
</organism>
<feature type="region of interest" description="Disordered" evidence="1">
    <location>
        <begin position="296"/>
        <end position="317"/>
    </location>
</feature>
<reference evidence="4" key="1">
    <citation type="submission" date="2015-07" db="EMBL/GenBank/DDBJ databases">
        <title>Draft Genome Sequences of Anaerolinea thermolimosa IMO-1, Bellilinea caldifistulae GOMI-1, Leptolinea tardivitalis YMTK-2, Levilinea saccharolytica KIBI-1,Longilinea arvoryzae KOME-1, Previously Described as Members of the Anaerolineaceae (Chloroflexi).</title>
        <authorList>
            <person name="Sekiguchi Y."/>
            <person name="Ohashi A."/>
            <person name="Matsuura N."/>
            <person name="Tourlousse M.D."/>
        </authorList>
    </citation>
    <scope>NUCLEOTIDE SEQUENCE [LARGE SCALE GENOMIC DNA]</scope>
    <source>
        <strain evidence="4">IMO-1</strain>
    </source>
</reference>
<evidence type="ECO:0000256" key="2">
    <source>
        <dbReference type="SAM" id="Phobius"/>
    </source>
</evidence>
<evidence type="ECO:0008006" key="5">
    <source>
        <dbReference type="Google" id="ProtNLM"/>
    </source>
</evidence>
<protein>
    <recommendedName>
        <fullName evidence="5">Zinc-finger domain-containing protein</fullName>
    </recommendedName>
</protein>
<dbReference type="Proteomes" id="UP000253922">
    <property type="component" value="Unassembled WGS sequence"/>
</dbReference>
<keyword evidence="2" id="KW-0812">Transmembrane</keyword>
<dbReference type="AlphaFoldDB" id="A0A7U9PTA1"/>
<sequence length="379" mass="40083">MSSRLSLRDYEQFSAYLDGQLSPAETRKLEEQLKANPEWRLALDELAATRAVVRRAPHYRAPRNFTLSPEMAHQVARRPILPSLFSFRFSAALAAVALIAVLVLQVLPGGGPASRVAMAPPAMPTQGPALSLKTEGQTSRAPEAAPQESVQATAQSTPPPVVVWNGQSNMMDTGSPIALGKGGGGGGGTGSSGAEGGIVTFNQSSPGALMAGGDGGAANTFAPPGAIRRNCNLQRRAGSCPVRADLRSRAGTAPRPYGSPPAICPAGRQRPHSGHSLKPGGRADHCHLPWNARQRFSASNRPSPGPRRSLPCPPVDSGHSAGSGIAGRCIYLVCTPPHLNLHEPFFPRPLLSQLWHSAHPASPFWKRTFHLPVVRMDLL</sequence>
<gene>
    <name evidence="3" type="ORF">ATHL_03457</name>
</gene>
<feature type="region of interest" description="Disordered" evidence="1">
    <location>
        <begin position="244"/>
        <end position="284"/>
    </location>
</feature>
<feature type="region of interest" description="Disordered" evidence="1">
    <location>
        <begin position="119"/>
        <end position="159"/>
    </location>
</feature>
<dbReference type="EMBL" id="DF967966">
    <property type="protein sequence ID" value="GAP08552.1"/>
    <property type="molecule type" value="Genomic_DNA"/>
</dbReference>
<keyword evidence="4" id="KW-1185">Reference proteome</keyword>
<dbReference type="InterPro" id="IPR041916">
    <property type="entry name" value="Anti_sigma_zinc_sf"/>
</dbReference>
<keyword evidence="2" id="KW-0472">Membrane</keyword>
<name>A0A7U9PTA1_9CHLR</name>
<accession>A0A7U9PTA1</accession>
<evidence type="ECO:0000256" key="1">
    <source>
        <dbReference type="SAM" id="MobiDB-lite"/>
    </source>
</evidence>